<dbReference type="AlphaFoldDB" id="A4XCK9"/>
<sequence length="180" mass="19572">MGRVVLDMTVSVNGCIAGPNGEPEWLHEWFFAPSPESQAIVEEQQRSIGAMVMGRRTYDQGASQDGFLDNPFPVEHFVVSHSTPEQVAKGDTVFHFVPDVAEAVRRAQVAAGEREVTIGGGAQIAQQCLAAGLVDEIRLAVRPMVINDGIQLFDATALRLENIGVISTPQATHLRFQILH</sequence>
<protein>
    <submittedName>
        <fullName evidence="2">Bifunctional deaminase-reductase domain protein</fullName>
    </submittedName>
</protein>
<evidence type="ECO:0000259" key="1">
    <source>
        <dbReference type="Pfam" id="PF01872"/>
    </source>
</evidence>
<feature type="domain" description="Bacterial bifunctional deaminase-reductase C-terminal" evidence="1">
    <location>
        <begin position="4"/>
        <end position="158"/>
    </location>
</feature>
<dbReference type="Gene3D" id="3.40.430.10">
    <property type="entry name" value="Dihydrofolate Reductase, subunit A"/>
    <property type="match status" value="1"/>
</dbReference>
<evidence type="ECO:0000313" key="3">
    <source>
        <dbReference type="Proteomes" id="UP000000235"/>
    </source>
</evidence>
<accession>A4XCK9</accession>
<dbReference type="EMBL" id="CP000667">
    <property type="protein sequence ID" value="ABP56666.1"/>
    <property type="molecule type" value="Genomic_DNA"/>
</dbReference>
<dbReference type="GO" id="GO:0009231">
    <property type="term" value="P:riboflavin biosynthetic process"/>
    <property type="evidence" value="ECO:0007669"/>
    <property type="project" value="InterPro"/>
</dbReference>
<dbReference type="InterPro" id="IPR050765">
    <property type="entry name" value="Riboflavin_Biosynth_HTPR"/>
</dbReference>
<dbReference type="Pfam" id="PF01872">
    <property type="entry name" value="RibD_C"/>
    <property type="match status" value="1"/>
</dbReference>
<dbReference type="eggNOG" id="COG0262">
    <property type="taxonomic scope" value="Bacteria"/>
</dbReference>
<proteinExistence type="predicted"/>
<dbReference type="Proteomes" id="UP000000235">
    <property type="component" value="Chromosome"/>
</dbReference>
<dbReference type="HOGENOM" id="CLU_043966_3_1_11"/>
<dbReference type="InterPro" id="IPR002734">
    <property type="entry name" value="RibDG_C"/>
</dbReference>
<dbReference type="GO" id="GO:0008703">
    <property type="term" value="F:5-amino-6-(5-phosphoribosylamino)uracil reductase activity"/>
    <property type="evidence" value="ECO:0007669"/>
    <property type="project" value="InterPro"/>
</dbReference>
<reference evidence="3" key="1">
    <citation type="journal article" date="2007" name="Proc. Natl. Acad. Sci. U.S.A.">
        <title>Genome sequencing reveals complex secondary metabolome in the marine actinomycete Salinispora tropica.</title>
        <authorList>
            <person name="Udwary D.W."/>
            <person name="Zeigler L."/>
            <person name="Asolkar R.N."/>
            <person name="Singan V."/>
            <person name="Lapidus A."/>
            <person name="Fenical W."/>
            <person name="Jensen P.R."/>
            <person name="Moore B.S."/>
        </authorList>
    </citation>
    <scope>NUCLEOTIDE SEQUENCE [LARGE SCALE GENOMIC DNA]</scope>
    <source>
        <strain evidence="3">ATCC BAA-916 / DSM 44818 / CNB-440</strain>
    </source>
</reference>
<dbReference type="STRING" id="369723.Strop_4238"/>
<evidence type="ECO:0000313" key="2">
    <source>
        <dbReference type="EMBL" id="ABP56666.1"/>
    </source>
</evidence>
<dbReference type="InterPro" id="IPR024072">
    <property type="entry name" value="DHFR-like_dom_sf"/>
</dbReference>
<dbReference type="SUPFAM" id="SSF53597">
    <property type="entry name" value="Dihydrofolate reductase-like"/>
    <property type="match status" value="1"/>
</dbReference>
<dbReference type="PANTHER" id="PTHR38011">
    <property type="entry name" value="DIHYDROFOLATE REDUCTASE FAMILY PROTEIN (AFU_ORTHOLOGUE AFUA_8G06820)"/>
    <property type="match status" value="1"/>
</dbReference>
<dbReference type="KEGG" id="stp:Strop_4238"/>
<dbReference type="PANTHER" id="PTHR38011:SF12">
    <property type="entry name" value="BIFUNCTIONAL DEAMINASE-REDUCTASE DOMAIN PROTEIN"/>
    <property type="match status" value="1"/>
</dbReference>
<keyword evidence="3" id="KW-1185">Reference proteome</keyword>
<organism evidence="2 3">
    <name type="scientific">Salinispora tropica (strain ATCC BAA-916 / DSM 44818 / JCM 13857 / NBRC 105044 / CNB-440)</name>
    <dbReference type="NCBI Taxonomy" id="369723"/>
    <lineage>
        <taxon>Bacteria</taxon>
        <taxon>Bacillati</taxon>
        <taxon>Actinomycetota</taxon>
        <taxon>Actinomycetes</taxon>
        <taxon>Micromonosporales</taxon>
        <taxon>Micromonosporaceae</taxon>
        <taxon>Salinispora</taxon>
    </lineage>
</organism>
<name>A4XCK9_SALTO</name>
<gene>
    <name evidence="2" type="ordered locus">Strop_4238</name>
</gene>